<gene>
    <name evidence="1" type="ORF">A73_55</name>
</gene>
<sequence length="112" mass="13065">MLKKIKKISNKVLDKIDRFWDKVMGWEDDVEIDTSPTQFNKYFEEKVSKGLQGGKEMYTLAMQGGNGIPTIGKDHYFYGDINDAIEKRNRLQGSNKVRLEVRKVKVFMMEVK</sequence>
<reference evidence="1 2" key="1">
    <citation type="submission" date="2022-11" db="EMBL/GenBank/DDBJ databases">
        <authorList>
            <person name="Cortes-Martin A."/>
            <person name="Buttimer C.T.H."/>
            <person name="Hill C."/>
        </authorList>
    </citation>
    <scope>NUCLEOTIDE SEQUENCE [LARGE SCALE GENOMIC DNA]</scope>
</reference>
<name>A0AAF0ANM7_9CAUD</name>
<accession>A0AAF0ANM7</accession>
<proteinExistence type="predicted"/>
<dbReference type="Proteomes" id="UP001223579">
    <property type="component" value="Segment"/>
</dbReference>
<protein>
    <submittedName>
        <fullName evidence="1">Uncharacterized protein</fullName>
    </submittedName>
</protein>
<keyword evidence="2" id="KW-1185">Reference proteome</keyword>
<evidence type="ECO:0000313" key="2">
    <source>
        <dbReference type="Proteomes" id="UP001223579"/>
    </source>
</evidence>
<organism evidence="1 2">
    <name type="scientific">Escherichia phage A73</name>
    <dbReference type="NCBI Taxonomy" id="3003819"/>
    <lineage>
        <taxon>Viruses</taxon>
        <taxon>Duplodnaviria</taxon>
        <taxon>Heunggongvirae</taxon>
        <taxon>Uroviricota</taxon>
        <taxon>Caudoviricetes</taxon>
        <taxon>Vequintavirinae</taxon>
        <taxon>Septuagintavirus</taxon>
        <taxon>Septuagintavirus A73</taxon>
    </lineage>
</organism>
<dbReference type="EMBL" id="OP778609">
    <property type="protein sequence ID" value="WBF77635.1"/>
    <property type="molecule type" value="Genomic_DNA"/>
</dbReference>
<evidence type="ECO:0000313" key="1">
    <source>
        <dbReference type="EMBL" id="WBF77635.1"/>
    </source>
</evidence>